<dbReference type="GO" id="GO:0006465">
    <property type="term" value="P:signal peptide processing"/>
    <property type="evidence" value="ECO:0007669"/>
    <property type="project" value="InterPro"/>
</dbReference>
<dbReference type="Proteomes" id="UP000250085">
    <property type="component" value="Chromosome"/>
</dbReference>
<keyword evidence="9" id="KW-1185">Reference proteome</keyword>
<feature type="transmembrane region" description="Helical" evidence="6">
    <location>
        <begin position="7"/>
        <end position="26"/>
    </location>
</feature>
<dbReference type="SUPFAM" id="SSF51306">
    <property type="entry name" value="LexA/Signal peptidase"/>
    <property type="match status" value="1"/>
</dbReference>
<gene>
    <name evidence="8" type="ORF">A3L10_09960</name>
</gene>
<sequence>MRALIEYPLLAIIGILVIGSLAGVLLDRPVFMSYAYSESMTPTINKGDIFFINPLARNPDVGDIIVFQTGSVWTVHRVYAVTEEGYITKGDNNIATDQQSHNIQPISRDKIAGTVVTVSGTPIKIPRLGNYLETGISDRGKILFAGLLIIVGILAFTGDEASKSAKRRKKKLTIKFKTLYALASVFLLLMVAVSTFVSWEAIPITYSVTSAGGLREGWYLPGEEFQNELTIKNNNIYPMLYYISPGPTITDVSKEEFKLGGGEEETIVVTIKAPQTTAMYAPKVQVNAYIPILPSSIVGRLYQIHPMVPLLAILLEISAFLAVLYMVSGVGNEDVLRIRRRRTSFLRGISEVFRI</sequence>
<accession>A0A2Z2NCL1</accession>
<dbReference type="GeneID" id="33329176"/>
<dbReference type="InterPro" id="IPR001733">
    <property type="entry name" value="Peptidase_S26B"/>
</dbReference>
<feature type="transmembrane region" description="Helical" evidence="6">
    <location>
        <begin position="142"/>
        <end position="158"/>
    </location>
</feature>
<keyword evidence="4 6" id="KW-1133">Transmembrane helix</keyword>
<proteinExistence type="predicted"/>
<feature type="transmembrane region" description="Helical" evidence="6">
    <location>
        <begin position="310"/>
        <end position="332"/>
    </location>
</feature>
<dbReference type="EMBL" id="CP015106">
    <property type="protein sequence ID" value="ASJ15436.1"/>
    <property type="molecule type" value="Genomic_DNA"/>
</dbReference>
<evidence type="ECO:0000256" key="4">
    <source>
        <dbReference type="ARBA" id="ARBA00022989"/>
    </source>
</evidence>
<dbReference type="KEGG" id="trl:A3L10_09960"/>
<dbReference type="PANTHER" id="PTHR10806">
    <property type="entry name" value="SIGNAL PEPTIDASE COMPLEX CATALYTIC SUBUNIT SEC11"/>
    <property type="match status" value="1"/>
</dbReference>
<protein>
    <submittedName>
        <fullName evidence="8">Signal peptidase I</fullName>
    </submittedName>
</protein>
<evidence type="ECO:0000256" key="3">
    <source>
        <dbReference type="ARBA" id="ARBA00022692"/>
    </source>
</evidence>
<organism evidence="8 9">
    <name type="scientific">Thermococcus radiotolerans</name>
    <dbReference type="NCBI Taxonomy" id="187880"/>
    <lineage>
        <taxon>Archaea</taxon>
        <taxon>Methanobacteriati</taxon>
        <taxon>Methanobacteriota</taxon>
        <taxon>Thermococci</taxon>
        <taxon>Thermococcales</taxon>
        <taxon>Thermococcaceae</taxon>
        <taxon>Thermococcus</taxon>
    </lineage>
</organism>
<name>A0A2Z2NCL1_9EURY</name>
<keyword evidence="2" id="KW-0645">Protease</keyword>
<comment type="subcellular location">
    <subcellularLocation>
        <location evidence="1">Membrane</location>
    </subcellularLocation>
</comment>
<dbReference type="GO" id="GO:0016020">
    <property type="term" value="C:membrane"/>
    <property type="evidence" value="ECO:0007669"/>
    <property type="project" value="UniProtKB-SubCell"/>
</dbReference>
<keyword evidence="3 6" id="KW-0812">Transmembrane</keyword>
<feature type="domain" description="Peptidase S24/S26A/S26B/S26C" evidence="7">
    <location>
        <begin position="28"/>
        <end position="93"/>
    </location>
</feature>
<feature type="transmembrane region" description="Helical" evidence="6">
    <location>
        <begin position="179"/>
        <end position="199"/>
    </location>
</feature>
<dbReference type="CDD" id="cd06462">
    <property type="entry name" value="Peptidase_S24_S26"/>
    <property type="match status" value="1"/>
</dbReference>
<evidence type="ECO:0000256" key="2">
    <source>
        <dbReference type="ARBA" id="ARBA00022670"/>
    </source>
</evidence>
<dbReference type="Gene3D" id="2.10.109.10">
    <property type="entry name" value="Umud Fragment, subunit A"/>
    <property type="match status" value="1"/>
</dbReference>
<evidence type="ECO:0000259" key="7">
    <source>
        <dbReference type="Pfam" id="PF00717"/>
    </source>
</evidence>
<keyword evidence="2" id="KW-0378">Hydrolase</keyword>
<evidence type="ECO:0000313" key="9">
    <source>
        <dbReference type="Proteomes" id="UP000250085"/>
    </source>
</evidence>
<dbReference type="AlphaFoldDB" id="A0A2Z2NCL1"/>
<evidence type="ECO:0000313" key="8">
    <source>
        <dbReference type="EMBL" id="ASJ15436.1"/>
    </source>
</evidence>
<dbReference type="RefSeq" id="WP_088867467.1">
    <property type="nucleotide sequence ID" value="NZ_CP015106.1"/>
</dbReference>
<dbReference type="InterPro" id="IPR036286">
    <property type="entry name" value="LexA/Signal_pep-like_sf"/>
</dbReference>
<dbReference type="PRINTS" id="PR00728">
    <property type="entry name" value="SIGNALPTASE"/>
</dbReference>
<evidence type="ECO:0000256" key="1">
    <source>
        <dbReference type="ARBA" id="ARBA00004370"/>
    </source>
</evidence>
<evidence type="ECO:0000256" key="6">
    <source>
        <dbReference type="SAM" id="Phobius"/>
    </source>
</evidence>
<dbReference type="GO" id="GO:0008233">
    <property type="term" value="F:peptidase activity"/>
    <property type="evidence" value="ECO:0007669"/>
    <property type="project" value="UniProtKB-KW"/>
</dbReference>
<dbReference type="InterPro" id="IPR015927">
    <property type="entry name" value="Peptidase_S24_S26A/B/C"/>
</dbReference>
<dbReference type="OrthoDB" id="50404at2157"/>
<keyword evidence="5 6" id="KW-0472">Membrane</keyword>
<dbReference type="PANTHER" id="PTHR10806:SF6">
    <property type="entry name" value="SIGNAL PEPTIDASE COMPLEX CATALYTIC SUBUNIT SEC11"/>
    <property type="match status" value="1"/>
</dbReference>
<dbReference type="Pfam" id="PF00717">
    <property type="entry name" value="Peptidase_S24"/>
    <property type="match status" value="1"/>
</dbReference>
<evidence type="ECO:0000256" key="5">
    <source>
        <dbReference type="ARBA" id="ARBA00023136"/>
    </source>
</evidence>
<reference evidence="8 9" key="1">
    <citation type="submission" date="2016-04" db="EMBL/GenBank/DDBJ databases">
        <title>Complete genome sequence of Thermococcus radiotolerans type strain EJ2.</title>
        <authorList>
            <person name="Oger P.M."/>
        </authorList>
    </citation>
    <scope>NUCLEOTIDE SEQUENCE [LARGE SCALE GENOMIC DNA]</scope>
    <source>
        <strain evidence="8 9">EJ2</strain>
    </source>
</reference>
<dbReference type="NCBIfam" id="TIGR02228">
    <property type="entry name" value="sigpep_I_arch"/>
    <property type="match status" value="1"/>
</dbReference>